<dbReference type="PANTHER" id="PTHR21325">
    <property type="entry name" value="PHOSPHOLIPASE B, PLB1"/>
    <property type="match status" value="1"/>
</dbReference>
<comment type="caution">
    <text evidence="1">The sequence shown here is derived from an EMBL/GenBank/DDBJ whole genome shotgun (WGS) entry which is preliminary data.</text>
</comment>
<dbReference type="Proteomes" id="UP001565368">
    <property type="component" value="Unassembled WGS sequence"/>
</dbReference>
<dbReference type="InterPro" id="IPR036514">
    <property type="entry name" value="SGNH_hydro_sf"/>
</dbReference>
<dbReference type="GeneID" id="95986686"/>
<dbReference type="RefSeq" id="XP_069208773.1">
    <property type="nucleotide sequence ID" value="XM_069354131.1"/>
</dbReference>
<evidence type="ECO:0008006" key="3">
    <source>
        <dbReference type="Google" id="ProtNLM"/>
    </source>
</evidence>
<gene>
    <name evidence="1" type="ORF">Q8F55_005643</name>
</gene>
<dbReference type="EMBL" id="JBBXJM010000004">
    <property type="protein sequence ID" value="KAL1408829.1"/>
    <property type="molecule type" value="Genomic_DNA"/>
</dbReference>
<sequence>MHRPDDFAVLMALGDSITAGFLAAPVPESGSSSAQHVFAKLTPAPAEEYRGTSYAIGGDPGALTLPTLFGHWANVSGASTGHHPPLACLAGAGQCSRHPEGDALNAAVSGSIAANLADQAREYLVPAYEGLVGDEAGDGWAFLNVGIGANDICAFCLSSGVFGPGTPEQFAQGIRDAVQLVRNHVLGVLRVSAVYKLTVDNPYCAGPLRPPRLPNLPLECSCAMLPGPVGDWTRARMDDLSDKYDAAVLALIDEWRAEDDPSFAVLWQPGQAIDLAHYPITAVSDVDCFHPSEAAHRRLAAGVWNRLTMGLADKAIPIAWTEDIWVRCLEEGDRVVR</sequence>
<keyword evidence="2" id="KW-1185">Reference proteome</keyword>
<dbReference type="InterPro" id="IPR038885">
    <property type="entry name" value="PLB1"/>
</dbReference>
<organism evidence="1 2">
    <name type="scientific">Vanrija albida</name>
    <dbReference type="NCBI Taxonomy" id="181172"/>
    <lineage>
        <taxon>Eukaryota</taxon>
        <taxon>Fungi</taxon>
        <taxon>Dikarya</taxon>
        <taxon>Basidiomycota</taxon>
        <taxon>Agaricomycotina</taxon>
        <taxon>Tremellomycetes</taxon>
        <taxon>Trichosporonales</taxon>
        <taxon>Trichosporonaceae</taxon>
        <taxon>Vanrija</taxon>
    </lineage>
</organism>
<dbReference type="InterPro" id="IPR001087">
    <property type="entry name" value="GDSL"/>
</dbReference>
<accession>A0ABR3Q289</accession>
<name>A0ABR3Q289_9TREE</name>
<protein>
    <recommendedName>
        <fullName evidence="3">SGNH hydrolase-type esterase domain-containing protein</fullName>
    </recommendedName>
</protein>
<evidence type="ECO:0000313" key="2">
    <source>
        <dbReference type="Proteomes" id="UP001565368"/>
    </source>
</evidence>
<dbReference type="SUPFAM" id="SSF52266">
    <property type="entry name" value="SGNH hydrolase"/>
    <property type="match status" value="1"/>
</dbReference>
<reference evidence="1 2" key="1">
    <citation type="submission" date="2023-08" db="EMBL/GenBank/DDBJ databases">
        <title>Annotated Genome Sequence of Vanrija albida AlHP1.</title>
        <authorList>
            <person name="Herzog R."/>
        </authorList>
    </citation>
    <scope>NUCLEOTIDE SEQUENCE [LARGE SCALE GENOMIC DNA]</scope>
    <source>
        <strain evidence="1 2">AlHP1</strain>
    </source>
</reference>
<dbReference type="Gene3D" id="3.40.50.1110">
    <property type="entry name" value="SGNH hydrolase"/>
    <property type="match status" value="1"/>
</dbReference>
<dbReference type="PANTHER" id="PTHR21325:SF31">
    <property type="entry name" value="GH22081P-RELATED"/>
    <property type="match status" value="1"/>
</dbReference>
<evidence type="ECO:0000313" key="1">
    <source>
        <dbReference type="EMBL" id="KAL1408829.1"/>
    </source>
</evidence>
<dbReference type="Pfam" id="PF00657">
    <property type="entry name" value="Lipase_GDSL"/>
    <property type="match status" value="1"/>
</dbReference>
<proteinExistence type="predicted"/>